<dbReference type="OrthoDB" id="306709at2157"/>
<keyword evidence="2" id="KW-1185">Reference proteome</keyword>
<protein>
    <recommendedName>
        <fullName evidence="3">HTH domain protein</fullName>
    </recommendedName>
</protein>
<reference evidence="2" key="1">
    <citation type="journal article" date="2016" name="Environ. Microbiol.">
        <title>The complete genome of a viable archaeum isolated from 123-million-year-old rock salt.</title>
        <authorList>
            <person name="Jaakkola S.T."/>
            <person name="Pfeiffer F."/>
            <person name="Ravantti J.J."/>
            <person name="Guo Q."/>
            <person name="Liu Y."/>
            <person name="Chen X."/>
            <person name="Ma H."/>
            <person name="Yang C."/>
            <person name="Oksanen H.M."/>
            <person name="Bamford D.H."/>
        </authorList>
    </citation>
    <scope>NUCLEOTIDE SEQUENCE</scope>
    <source>
        <strain evidence="2">JI20-1</strain>
    </source>
</reference>
<dbReference type="EMBL" id="LN831302">
    <property type="protein sequence ID" value="CQH46919.1"/>
    <property type="molecule type" value="Genomic_DNA"/>
</dbReference>
<sequence length="97" mass="10839">MHVKPEYRDRPETEVAVLDALVDRPGEGMTLFELRSHVDASIDDLEDALGALKADGLIDAEETDGRTVFRADDRVFPDGDETEEASILDELRRRIGL</sequence>
<dbReference type="AlphaFoldDB" id="A0A0U5H3C2"/>
<evidence type="ECO:0000313" key="2">
    <source>
        <dbReference type="Proteomes" id="UP000066737"/>
    </source>
</evidence>
<organism evidence="1 2">
    <name type="scientific">Halobacterium hubeiense</name>
    <dbReference type="NCBI Taxonomy" id="1407499"/>
    <lineage>
        <taxon>Archaea</taxon>
        <taxon>Methanobacteriati</taxon>
        <taxon>Methanobacteriota</taxon>
        <taxon>Stenosarchaea group</taxon>
        <taxon>Halobacteria</taxon>
        <taxon>Halobacteriales</taxon>
        <taxon>Halobacteriaceae</taxon>
        <taxon>Halobacterium</taxon>
    </lineage>
</organism>
<dbReference type="Proteomes" id="UP000066737">
    <property type="component" value="Chromosome I"/>
</dbReference>
<name>A0A0U5H3C2_9EURY</name>
<accession>A0A0U5H3C2</accession>
<dbReference type="GeneID" id="91108744"/>
<evidence type="ECO:0000313" key="1">
    <source>
        <dbReference type="EMBL" id="CQH46919.1"/>
    </source>
</evidence>
<dbReference type="InterPro" id="IPR045490">
    <property type="entry name" value="DUF6432"/>
</dbReference>
<evidence type="ECO:0008006" key="3">
    <source>
        <dbReference type="Google" id="ProtNLM"/>
    </source>
</evidence>
<dbReference type="STRING" id="1407499.HHUB_1274"/>
<proteinExistence type="predicted"/>
<dbReference type="RefSeq" id="WP_059055468.1">
    <property type="nucleotide sequence ID" value="NZ_CEML01000002.1"/>
</dbReference>
<dbReference type="KEGG" id="hhb:Hhub_1274"/>
<dbReference type="Pfam" id="PF20024">
    <property type="entry name" value="DUF6432"/>
    <property type="match status" value="1"/>
</dbReference>
<gene>
    <name evidence="1" type="ORF">HHUB_1274</name>
</gene>